<name>A0A7W6FMV9_9HYPH</name>
<dbReference type="EMBL" id="JACIDG010000027">
    <property type="protein sequence ID" value="MBB3919354.1"/>
    <property type="molecule type" value="Genomic_DNA"/>
</dbReference>
<protein>
    <recommendedName>
        <fullName evidence="3">DUF3800 domain-containing protein</fullName>
    </recommendedName>
</protein>
<sequence length="261" mass="29581">METSFLYMDEFYSDHRTFKHQTAKNRPEYVALTGLLVPAGIRSEFRDRFYRAVGEALDLPANTIPPMPQIHGSSLFPDRPDDVKLRFLEKIAKACVDLELSVVRSGYYWTPELKRMFPTPKDTLGPCFLNMLWFATSLKSKEVWPVIETDQSAQQDRAFAGAIQTLDYVTTNVSRLSLSVDNSNLGEVLYCSKRSIYGTVVDLVSYLLDARFLTQKGFAVTEYKENLARIAARLNPIILRDEIIEMAFEGPPDHVPGRGVA</sequence>
<dbReference type="Proteomes" id="UP000545490">
    <property type="component" value="Unassembled WGS sequence"/>
</dbReference>
<dbReference type="RefSeq" id="WP_126830460.1">
    <property type="nucleotide sequence ID" value="NZ_JACIDG010000027.1"/>
</dbReference>
<gene>
    <name evidence="1" type="ORF">GGQ65_006699</name>
</gene>
<evidence type="ECO:0000313" key="2">
    <source>
        <dbReference type="Proteomes" id="UP000545490"/>
    </source>
</evidence>
<dbReference type="AlphaFoldDB" id="A0A7W6FMV9"/>
<proteinExistence type="predicted"/>
<evidence type="ECO:0008006" key="3">
    <source>
        <dbReference type="Google" id="ProtNLM"/>
    </source>
</evidence>
<organism evidence="1 2">
    <name type="scientific">Rhizobium fabae</name>
    <dbReference type="NCBI Taxonomy" id="573179"/>
    <lineage>
        <taxon>Bacteria</taxon>
        <taxon>Pseudomonadati</taxon>
        <taxon>Pseudomonadota</taxon>
        <taxon>Alphaproteobacteria</taxon>
        <taxon>Hyphomicrobiales</taxon>
        <taxon>Rhizobiaceae</taxon>
        <taxon>Rhizobium/Agrobacterium group</taxon>
        <taxon>Rhizobium</taxon>
    </lineage>
</organism>
<evidence type="ECO:0000313" key="1">
    <source>
        <dbReference type="EMBL" id="MBB3919354.1"/>
    </source>
</evidence>
<accession>A0A7W6FMV9</accession>
<comment type="caution">
    <text evidence="1">The sequence shown here is derived from an EMBL/GenBank/DDBJ whole genome shotgun (WGS) entry which is preliminary data.</text>
</comment>
<reference evidence="1 2" key="1">
    <citation type="submission" date="2020-08" db="EMBL/GenBank/DDBJ databases">
        <title>Genomic Encyclopedia of Type Strains, Phase IV (KMG-IV): sequencing the most valuable type-strain genomes for metagenomic binning, comparative biology and taxonomic classification.</title>
        <authorList>
            <person name="Goeker M."/>
        </authorList>
    </citation>
    <scope>NUCLEOTIDE SEQUENCE [LARGE SCALE GENOMIC DNA]</scope>
    <source>
        <strain evidence="1 2">DSM 19331</strain>
    </source>
</reference>